<evidence type="ECO:0000256" key="4">
    <source>
        <dbReference type="ARBA" id="ARBA00022692"/>
    </source>
</evidence>
<comment type="subcellular location">
    <subcellularLocation>
        <location evidence="1 9">Endoplasmic reticulum membrane</location>
        <topology evidence="1 9">Multi-pass membrane protein</topology>
    </subcellularLocation>
</comment>
<feature type="transmembrane region" description="Helical" evidence="9">
    <location>
        <begin position="52"/>
        <end position="72"/>
    </location>
</feature>
<dbReference type="Pfam" id="PF06703">
    <property type="entry name" value="SPC25"/>
    <property type="match status" value="1"/>
</dbReference>
<evidence type="ECO:0000313" key="10">
    <source>
        <dbReference type="EMBL" id="CAE0673777.1"/>
    </source>
</evidence>
<dbReference type="GO" id="GO:0006465">
    <property type="term" value="P:signal peptide processing"/>
    <property type="evidence" value="ECO:0007669"/>
    <property type="project" value="UniProtKB-UniRule"/>
</dbReference>
<comment type="function">
    <text evidence="8 9">Component of the signal peptidase complex (SPC) which catalyzes the cleavage of N-terminal signal sequences from nascent proteins as they are translocated into the lumen of the endoplasmic reticulum. Enhances the enzymatic activity of SPC and facilitates the interactions between different components of the translocation site.</text>
</comment>
<dbReference type="AlphaFoldDB" id="A0A6V3QYR4"/>
<accession>A0A6V3QYR4</accession>
<dbReference type="PANTHER" id="PTHR13085">
    <property type="entry name" value="MICROSOMAL SIGNAL PEPTIDASE 25 KDA SUBUNIT"/>
    <property type="match status" value="1"/>
</dbReference>
<dbReference type="GO" id="GO:0008233">
    <property type="term" value="F:peptidase activity"/>
    <property type="evidence" value="ECO:0007669"/>
    <property type="project" value="UniProtKB-UniRule"/>
</dbReference>
<comment type="similarity">
    <text evidence="2 9">Belongs to the SPCS2 family.</text>
</comment>
<dbReference type="InterPro" id="IPR009582">
    <property type="entry name" value="Spc2/SPCS2"/>
</dbReference>
<evidence type="ECO:0000256" key="8">
    <source>
        <dbReference type="ARBA" id="ARBA00045608"/>
    </source>
</evidence>
<evidence type="ECO:0000256" key="9">
    <source>
        <dbReference type="RuleBase" id="RU368033"/>
    </source>
</evidence>
<protein>
    <recommendedName>
        <fullName evidence="3 9">Signal peptidase complex subunit 2</fullName>
    </recommendedName>
</protein>
<evidence type="ECO:0000256" key="6">
    <source>
        <dbReference type="ARBA" id="ARBA00022989"/>
    </source>
</evidence>
<evidence type="ECO:0000256" key="7">
    <source>
        <dbReference type="ARBA" id="ARBA00023136"/>
    </source>
</evidence>
<evidence type="ECO:0000256" key="2">
    <source>
        <dbReference type="ARBA" id="ARBA00007324"/>
    </source>
</evidence>
<gene>
    <name evidence="10" type="ORF">LGLO00237_LOCUS25482</name>
</gene>
<evidence type="ECO:0000256" key="5">
    <source>
        <dbReference type="ARBA" id="ARBA00022824"/>
    </source>
</evidence>
<proteinExistence type="inferred from homology"/>
<evidence type="ECO:0000256" key="3">
    <source>
        <dbReference type="ARBA" id="ARBA00017057"/>
    </source>
</evidence>
<sequence>MGAVMGGGAPNEGQKANVFDPSAIKAVLDLSTVQAMRKEGYEEDHLHSNLKLSLGFLACLVGASAYIYPIPFPDNRQFLKWCVILYFAFSSLIQTITYIFFRDVAFVSKCKSSPGMKSDYYFRITSKLPRYHTKYKLTLKGIMNDQAFPLVREVDIQDYFDRDGYFYEKKYWKHLKEIHAEALELLGKKSK</sequence>
<name>A0A6V3QYR4_9EUKA</name>
<keyword evidence="5 9" id="KW-0256">Endoplasmic reticulum</keyword>
<keyword evidence="7 9" id="KW-0472">Membrane</keyword>
<reference evidence="10" key="1">
    <citation type="submission" date="2021-01" db="EMBL/GenBank/DDBJ databases">
        <authorList>
            <person name="Corre E."/>
            <person name="Pelletier E."/>
            <person name="Niang G."/>
            <person name="Scheremetjew M."/>
            <person name="Finn R."/>
            <person name="Kale V."/>
            <person name="Holt S."/>
            <person name="Cochrane G."/>
            <person name="Meng A."/>
            <person name="Brown T."/>
            <person name="Cohen L."/>
        </authorList>
    </citation>
    <scope>NUCLEOTIDE SEQUENCE</scope>
    <source>
        <strain evidence="10">CCCM811</strain>
    </source>
</reference>
<dbReference type="GO" id="GO:0045047">
    <property type="term" value="P:protein targeting to ER"/>
    <property type="evidence" value="ECO:0007669"/>
    <property type="project" value="TreeGrafter"/>
</dbReference>
<dbReference type="GO" id="GO:0005787">
    <property type="term" value="C:signal peptidase complex"/>
    <property type="evidence" value="ECO:0007669"/>
    <property type="project" value="UniProtKB-UniRule"/>
</dbReference>
<dbReference type="EMBL" id="HBIV01035689">
    <property type="protein sequence ID" value="CAE0673777.1"/>
    <property type="molecule type" value="Transcribed_RNA"/>
</dbReference>
<evidence type="ECO:0000256" key="1">
    <source>
        <dbReference type="ARBA" id="ARBA00004477"/>
    </source>
</evidence>
<organism evidence="10">
    <name type="scientific">Lotharella globosa</name>
    <dbReference type="NCBI Taxonomy" id="91324"/>
    <lineage>
        <taxon>Eukaryota</taxon>
        <taxon>Sar</taxon>
        <taxon>Rhizaria</taxon>
        <taxon>Cercozoa</taxon>
        <taxon>Chlorarachniophyceae</taxon>
        <taxon>Lotharella</taxon>
    </lineage>
</organism>
<feature type="transmembrane region" description="Helical" evidence="9">
    <location>
        <begin position="78"/>
        <end position="101"/>
    </location>
</feature>
<dbReference type="PANTHER" id="PTHR13085:SF0">
    <property type="entry name" value="SIGNAL PEPTIDASE COMPLEX SUBUNIT 2"/>
    <property type="match status" value="1"/>
</dbReference>
<keyword evidence="4 9" id="KW-0812">Transmembrane</keyword>
<keyword evidence="6 9" id="KW-1133">Transmembrane helix</keyword>